<feature type="compositionally biased region" description="Polar residues" evidence="1">
    <location>
        <begin position="396"/>
        <end position="406"/>
    </location>
</feature>
<feature type="compositionally biased region" description="Polar residues" evidence="1">
    <location>
        <begin position="706"/>
        <end position="724"/>
    </location>
</feature>
<feature type="region of interest" description="Disordered" evidence="1">
    <location>
        <begin position="1432"/>
        <end position="1456"/>
    </location>
</feature>
<evidence type="ECO:0000313" key="2">
    <source>
        <dbReference type="EMBL" id="KAG5504355.1"/>
    </source>
</evidence>
<feature type="region of interest" description="Disordered" evidence="1">
    <location>
        <begin position="776"/>
        <end position="798"/>
    </location>
</feature>
<feature type="region of interest" description="Disordered" evidence="1">
    <location>
        <begin position="1390"/>
        <end position="1418"/>
    </location>
</feature>
<feature type="compositionally biased region" description="Basic and acidic residues" evidence="1">
    <location>
        <begin position="1167"/>
        <end position="1189"/>
    </location>
</feature>
<feature type="compositionally biased region" description="Polar residues" evidence="1">
    <location>
        <begin position="1719"/>
        <end position="1730"/>
    </location>
</feature>
<protein>
    <submittedName>
        <fullName evidence="2">Uncharacterized protein</fullName>
    </submittedName>
</protein>
<dbReference type="OrthoDB" id="273476at2759"/>
<feature type="compositionally biased region" description="Polar residues" evidence="1">
    <location>
        <begin position="605"/>
        <end position="615"/>
    </location>
</feature>
<feature type="compositionally biased region" description="Basic and acidic residues" evidence="1">
    <location>
        <begin position="636"/>
        <end position="656"/>
    </location>
</feature>
<name>A0A836IUV8_9TRYP</name>
<gene>
    <name evidence="2" type="ORF">JKF63_04804</name>
</gene>
<feature type="region of interest" description="Disordered" evidence="1">
    <location>
        <begin position="699"/>
        <end position="743"/>
    </location>
</feature>
<feature type="region of interest" description="Disordered" evidence="1">
    <location>
        <begin position="1710"/>
        <end position="1737"/>
    </location>
</feature>
<feature type="region of interest" description="Disordered" evidence="1">
    <location>
        <begin position="1151"/>
        <end position="1206"/>
    </location>
</feature>
<dbReference type="GeneID" id="94290855"/>
<feature type="compositionally biased region" description="Basic and acidic residues" evidence="1">
    <location>
        <begin position="1390"/>
        <end position="1406"/>
    </location>
</feature>
<keyword evidence="3" id="KW-1185">Reference proteome</keyword>
<dbReference type="Proteomes" id="UP000674318">
    <property type="component" value="Unassembled WGS sequence"/>
</dbReference>
<feature type="region of interest" description="Disordered" evidence="1">
    <location>
        <begin position="111"/>
        <end position="143"/>
    </location>
</feature>
<feature type="region of interest" description="Disordered" evidence="1">
    <location>
        <begin position="1254"/>
        <end position="1276"/>
    </location>
</feature>
<accession>A0A836IUV8</accession>
<feature type="compositionally biased region" description="Polar residues" evidence="1">
    <location>
        <begin position="1153"/>
        <end position="1166"/>
    </location>
</feature>
<feature type="compositionally biased region" description="Low complexity" evidence="1">
    <location>
        <begin position="62"/>
        <end position="72"/>
    </location>
</feature>
<feature type="compositionally biased region" description="Low complexity" evidence="1">
    <location>
        <begin position="1262"/>
        <end position="1276"/>
    </location>
</feature>
<sequence length="1949" mass="212489">MRREENERMFGTALANEFQWRNLYLKEFGCCTYPPPMPKDPCTTAEGVFPQRRQVILLQQESSSSNSSNNNSEGADSQDDSNDYDDTSTEGSDMVDFAPGQPGAIFYEFPLNDVDNDKSNPRRHQSQNGHLSDAEALCRPSSRGARTTADQFFSLDMSFSVEKNETEVQPFQHSRHRSGQRRAGHGTMLRKDDFFDANDIFSAKFFSFLWTAKDSDDYNNEQNTVDSHMVEHQSQSSVVQDSVNLPAPRRALYGGRRSDANHLTLSRAGFSTLLSSAFRVNPHDLPQAVLQLHHQSWALLMDNRLMAWVHREAAEHCQRATVLRQRLLDIIANGPTTVDGIAFTFSDDTSTSLLLPQEDTLQRTLESFSPFFVVVAPPAAVQRSRDHIQAARHAQTRSTNRQQVSANPAADLTGLPLLSQYGSWKEAYEHRRRWDKSPFSFFLIHDVSYNYAQITAFFVELQLLYTHTHHHARHCLEARRAPVPLQNVGRQVANLGIASRATAEQSDLCPLLFMEEMTEDIILAYEQSPAHTTLPMLRRVLDFLTDAALDAPTAYRFISREALRRQHQFEVPGVTMTRPLPTSTADPALPVDDSTPGTSAEAASDTAQDTESDAATASDEPESCSIGISGVTDGVPAKDKPSGTRDDDIPVNKPHIEPKRVTEDAINSLFEIAYWFVDATTANAKVPLDSTSLAGVTAGARGAPSSMYQAPNSDESQSTLSRYSSRPPPAEANGPSASPIPQSQQYLPGRVQLHHPVGSLAEAVARLESYRNPFKPRDDRPVCVGRKRRQGDARARRGSGALKKFTSSNLPAAPLSSTFTGFISPLVILTTYLRLHGGTWLKQLCRHVFELLRKPGVLLYVNTLELDATWASLLSPPPQPTLDAPKQADAVGMRGRQYRPPSVISVPPTSSAVVDAETMRSDFFYGLACLEDLICQDILYALNYFLGSLYGKRALSARLPQGISLLLTQFVSTMHLYMLESVGVTRAAVFADNTRSGSTRPGGRAHSVLRGVNAADETPTRIVKECLGVCKQRYHASLRRCGGASEPGKSHVSAFRGADGSMKSLGSSATAEDSAPTAAASLPRLLQTIEQHRLSKFILFDCWILPALNNAVSLGYLAPDSPMHLRWNVDALARYLKILVHAPFVEEDKKSFGSLSSHPLKSTGKGSRNDQRSKDSGDSKEDRSADKRPTRSKVGNRGSQGSARRPTILTLPPFVTGIYDVVTGSLVRMQTSVPVAAGAAARFERPNAMHTLAQNPATTEAPPTTLNSSPSTLTSPVMSTVVNGESVDGETLSMAYDVENSTSFSIKSRTPSGQSKGTLEATALPPSLPATYEAQSQTTQLQSSGLCEVSQHQISLTARAKTTVAPRSAASSRLLSVEGDMAKEMLSSDLHRATDRNSHSPKDSQDGHGVSLPKPPRNISDKIVSAITQPSLASQLGSTPSTDYSQNFPSSSDASNGVTVTLTHPYVVMDDAEWVDMSPVLQSLNDSIGLSNCNRSIDGTLDDEANKSWSTPRLPKVGGRGGITWSSSAATRALGAAGQLQQANGIDLPTFDSDDSDLPALRMLNAFAYTACTDDSDHLLVCEYEVLPSIAAGCIDKLYEFATDRHPMVAHALQKGVFDFAYDECNSMPRGLTSLYTACMNGVLLHPRTASHVLKNVMENNERFSRTLLKPVTDTTVLDLLGSLATHSGDTPMVDVNAVVPLIHSLAPSRAAARGTGRRPQTNVDTSNGGTILPPIGAKPAAGVSTSAIVARRWERESRRLLREFVFLTTGNDNSGPLQPLVPGLRRPIGPPHPAQIIRAGAARIMEDTGNRTPMVFDPWWRAMVVALCVKAFNVFAECSSDQAASFEEIRHRQMEDSKRLHRYTSAHFVSTEGRETCRRDSSAGGASHHRPSFLRPGSSSAMNSMLGPPQNPKRKLKRKKTKSGAGRKSKSPGMRAKKWQKASAATAL</sequence>
<feature type="region of interest" description="Disordered" evidence="1">
    <location>
        <begin position="60"/>
        <end position="99"/>
    </location>
</feature>
<feature type="compositionally biased region" description="Polar residues" evidence="1">
    <location>
        <begin position="1303"/>
        <end position="1317"/>
    </location>
</feature>
<evidence type="ECO:0000256" key="1">
    <source>
        <dbReference type="SAM" id="MobiDB-lite"/>
    </source>
</evidence>
<proteinExistence type="predicted"/>
<feature type="region of interest" description="Disordered" evidence="1">
    <location>
        <begin position="385"/>
        <end position="406"/>
    </location>
</feature>
<evidence type="ECO:0000313" key="3">
    <source>
        <dbReference type="Proteomes" id="UP000674318"/>
    </source>
</evidence>
<feature type="compositionally biased region" description="Acidic residues" evidence="1">
    <location>
        <begin position="76"/>
        <end position="88"/>
    </location>
</feature>
<feature type="compositionally biased region" description="Basic residues" evidence="1">
    <location>
        <begin position="1913"/>
        <end position="1941"/>
    </location>
</feature>
<feature type="region of interest" description="Disordered" evidence="1">
    <location>
        <begin position="1871"/>
        <end position="1949"/>
    </location>
</feature>
<dbReference type="RefSeq" id="XP_067756978.1">
    <property type="nucleotide sequence ID" value="XM_067900778.1"/>
</dbReference>
<dbReference type="KEGG" id="phet:94290855"/>
<feature type="compositionally biased region" description="Basic and acidic residues" evidence="1">
    <location>
        <begin position="1873"/>
        <end position="1882"/>
    </location>
</feature>
<feature type="region of interest" description="Disordered" evidence="1">
    <location>
        <begin position="1303"/>
        <end position="1322"/>
    </location>
</feature>
<feature type="region of interest" description="Disordered" evidence="1">
    <location>
        <begin position="573"/>
        <end position="656"/>
    </location>
</feature>
<comment type="caution">
    <text evidence="2">The sequence shown here is derived from an EMBL/GenBank/DDBJ whole genome shotgun (WGS) entry which is preliminary data.</text>
</comment>
<reference evidence="2 3" key="1">
    <citation type="submission" date="2021-02" db="EMBL/GenBank/DDBJ databases">
        <title>Porcisia hertigi Genome sequencing and assembly.</title>
        <authorList>
            <person name="Almutairi H."/>
            <person name="Gatherer D."/>
        </authorList>
    </citation>
    <scope>NUCLEOTIDE SEQUENCE [LARGE SCALE GENOMIC DNA]</scope>
    <source>
        <strain evidence="2 3">C119</strain>
    </source>
</reference>
<dbReference type="EMBL" id="JAFJZO010000023">
    <property type="protein sequence ID" value="KAG5504355.1"/>
    <property type="molecule type" value="Genomic_DNA"/>
</dbReference>
<organism evidence="2 3">
    <name type="scientific">Porcisia hertigi</name>
    <dbReference type="NCBI Taxonomy" id="2761500"/>
    <lineage>
        <taxon>Eukaryota</taxon>
        <taxon>Discoba</taxon>
        <taxon>Euglenozoa</taxon>
        <taxon>Kinetoplastea</taxon>
        <taxon>Metakinetoplastina</taxon>
        <taxon>Trypanosomatida</taxon>
        <taxon>Trypanosomatidae</taxon>
        <taxon>Leishmaniinae</taxon>
        <taxon>Porcisia</taxon>
    </lineage>
</organism>